<gene>
    <name evidence="2" type="ORF">KPL37_06480</name>
</gene>
<comment type="caution">
    <text evidence="2">The sequence shown here is derived from an EMBL/GenBank/DDBJ whole genome shotgun (WGS) entry which is preliminary data.</text>
</comment>
<proteinExistence type="predicted"/>
<keyword evidence="1" id="KW-1133">Transmembrane helix</keyword>
<evidence type="ECO:0000256" key="1">
    <source>
        <dbReference type="SAM" id="Phobius"/>
    </source>
</evidence>
<keyword evidence="3" id="KW-1185">Reference proteome</keyword>
<reference evidence="2 3" key="1">
    <citation type="submission" date="2021-06" db="EMBL/GenBank/DDBJ databases">
        <title>Clostridia strains as spoilage organisms.</title>
        <authorList>
            <person name="Wambui J."/>
            <person name="Stephan R."/>
            <person name="Stevens M.J.A."/>
        </authorList>
    </citation>
    <scope>NUCLEOTIDE SEQUENCE [LARGE SCALE GENOMIC DNA]</scope>
    <source>
        <strain evidence="2 3">DSM 14204</strain>
    </source>
</reference>
<dbReference type="PANTHER" id="PTHR32309">
    <property type="entry name" value="TYROSINE-PROTEIN KINASE"/>
    <property type="match status" value="1"/>
</dbReference>
<keyword evidence="1" id="KW-0472">Membrane</keyword>
<organism evidence="2 3">
    <name type="scientific">Clostridium frigoris</name>
    <dbReference type="NCBI Taxonomy" id="205327"/>
    <lineage>
        <taxon>Bacteria</taxon>
        <taxon>Bacillati</taxon>
        <taxon>Bacillota</taxon>
        <taxon>Clostridia</taxon>
        <taxon>Eubacteriales</taxon>
        <taxon>Clostridiaceae</taxon>
        <taxon>Clostridium</taxon>
    </lineage>
</organism>
<evidence type="ECO:0000313" key="3">
    <source>
        <dbReference type="Proteomes" id="UP000776252"/>
    </source>
</evidence>
<name>A0ABS6BTS6_9CLOT</name>
<protein>
    <recommendedName>
        <fullName evidence="4">Capsular polysaccharide biosynthesis protein</fullName>
    </recommendedName>
</protein>
<accession>A0ABS6BTS6</accession>
<dbReference type="RefSeq" id="WP_216146902.1">
    <property type="nucleotide sequence ID" value="NZ_JAHLDV010000009.1"/>
</dbReference>
<dbReference type="PANTHER" id="PTHR32309:SF13">
    <property type="entry name" value="FERRIC ENTEROBACTIN TRANSPORT PROTEIN FEPE"/>
    <property type="match status" value="1"/>
</dbReference>
<feature type="transmembrane region" description="Helical" evidence="1">
    <location>
        <begin position="168"/>
        <end position="192"/>
    </location>
</feature>
<dbReference type="EMBL" id="JAHLDV010000009">
    <property type="protein sequence ID" value="MBU3159399.1"/>
    <property type="molecule type" value="Genomic_DNA"/>
</dbReference>
<feature type="transmembrane region" description="Helical" evidence="1">
    <location>
        <begin position="21"/>
        <end position="39"/>
    </location>
</feature>
<sequence>MNNETTKGYKEFTNVIKRGKWIILLITILATLTATLITYHSMKSSKPMYQTITSVVIGNRADILDAVTLGPTFEQIANSSTISKNACAILKATLPVSKIQKSYEITVSADAPILTITTSGESQKESMAISNAVFTSFSKEVKRLYPTETVKVMESSAQNDVVNNKFKVLNVILAFLLGLFLSVFIVTFIGFFDEKIRSKEDVEKYLGLHVLGNLPKRNKTHI</sequence>
<keyword evidence="1" id="KW-0812">Transmembrane</keyword>
<dbReference type="Proteomes" id="UP000776252">
    <property type="component" value="Unassembled WGS sequence"/>
</dbReference>
<dbReference type="InterPro" id="IPR050445">
    <property type="entry name" value="Bact_polysacc_biosynth/exp"/>
</dbReference>
<evidence type="ECO:0000313" key="2">
    <source>
        <dbReference type="EMBL" id="MBU3159399.1"/>
    </source>
</evidence>
<evidence type="ECO:0008006" key="4">
    <source>
        <dbReference type="Google" id="ProtNLM"/>
    </source>
</evidence>